<dbReference type="InParanoid" id="A0A1V9XPD0"/>
<dbReference type="PANTHER" id="PTHR10742:SF405">
    <property type="entry name" value="PEROXISOMAL N(1)-ACETYL-SPERMINE_SPERMIDINE OXIDASE"/>
    <property type="match status" value="1"/>
</dbReference>
<keyword evidence="7" id="KW-0560">Oxidoreductase</keyword>
<dbReference type="InterPro" id="IPR002937">
    <property type="entry name" value="Amino_oxidase"/>
</dbReference>
<dbReference type="OrthoDB" id="2019015at2759"/>
<evidence type="ECO:0000256" key="6">
    <source>
        <dbReference type="ARBA" id="ARBA00022827"/>
    </source>
</evidence>
<keyword evidence="10" id="KW-1185">Reference proteome</keyword>
<keyword evidence="6" id="KW-0274">FAD</keyword>
<evidence type="ECO:0000256" key="1">
    <source>
        <dbReference type="ARBA" id="ARBA00001974"/>
    </source>
</evidence>
<keyword evidence="4" id="KW-0963">Cytoplasm</keyword>
<evidence type="ECO:0000256" key="7">
    <source>
        <dbReference type="ARBA" id="ARBA00023002"/>
    </source>
</evidence>
<dbReference type="AlphaFoldDB" id="A0A1V9XPD0"/>
<dbReference type="STRING" id="418985.A0A1V9XPD0"/>
<sequence>MAASTSNSTDGAREKFQNYHEIIVVGAGLAGLSTAYHIVKARPDSDVLVLEARERLGGRVAHTKLGNSHVELGPRWIHGVLGNPLYEFAISQNLIPLELIDEVYSTYFWFSKRCEEYHLKRLKPPPEFNNSVGKHIQRDIDGYLRKYSGEEKKLRQMIFTHVKDRDACIAGADSMEAISLEDFGTFVELPGGNVLLGQGKKPFVELCSRLAEPIGSRRIKLSCRVDKIRWNAVSGDLFDCDVVRVETSAGVFHCSHLVATLPLGVLKDSSDLFVPHLPSTKNHAIDKLQYATVNKLYILFNRPVLNKEIDEVICLWEPCDVYIESEWWKKIYSFSKLSDTTLCCWLSGLEAELLEHLSDDEIITRITEVLRAFLSDPYVPRPVQVTRSRWKDDPFSRGSYTSISPEASQQDIDNLAKPLYTRAFQDKPKLLFAGEATHSTFYSTAHGAFISGKRCANLLTADDPESCDLPDGWINSSSRKPSVADISSWLEGIDIRRQIH</sequence>
<dbReference type="Pfam" id="PF01593">
    <property type="entry name" value="Amino_oxidase"/>
    <property type="match status" value="1"/>
</dbReference>
<proteinExistence type="inferred from homology"/>
<evidence type="ECO:0000313" key="9">
    <source>
        <dbReference type="EMBL" id="OQR75336.1"/>
    </source>
</evidence>
<evidence type="ECO:0000259" key="8">
    <source>
        <dbReference type="Pfam" id="PF01593"/>
    </source>
</evidence>
<dbReference type="Proteomes" id="UP000192247">
    <property type="component" value="Unassembled WGS sequence"/>
</dbReference>
<accession>A0A1V9XPD0</accession>
<comment type="subcellular location">
    <subcellularLocation>
        <location evidence="2">Cytoplasm</location>
    </subcellularLocation>
</comment>
<evidence type="ECO:0000256" key="4">
    <source>
        <dbReference type="ARBA" id="ARBA00022490"/>
    </source>
</evidence>
<evidence type="ECO:0000256" key="3">
    <source>
        <dbReference type="ARBA" id="ARBA00005995"/>
    </source>
</evidence>
<dbReference type="Gene3D" id="3.90.660.10">
    <property type="match status" value="1"/>
</dbReference>
<dbReference type="InterPro" id="IPR036188">
    <property type="entry name" value="FAD/NAD-bd_sf"/>
</dbReference>
<comment type="similarity">
    <text evidence="3">Belongs to the flavin monoamine oxidase family.</text>
</comment>
<dbReference type="Gene3D" id="3.50.50.60">
    <property type="entry name" value="FAD/NAD(P)-binding domain"/>
    <property type="match status" value="1"/>
</dbReference>
<evidence type="ECO:0000256" key="2">
    <source>
        <dbReference type="ARBA" id="ARBA00004496"/>
    </source>
</evidence>
<feature type="domain" description="Amine oxidase" evidence="8">
    <location>
        <begin position="29"/>
        <end position="458"/>
    </location>
</feature>
<comment type="cofactor">
    <cofactor evidence="1">
        <name>FAD</name>
        <dbReference type="ChEBI" id="CHEBI:57692"/>
    </cofactor>
</comment>
<reference evidence="9 10" key="1">
    <citation type="journal article" date="2017" name="Gigascience">
        <title>Draft genome of the honey bee ectoparasitic mite, Tropilaelaps mercedesae, is shaped by the parasitic life history.</title>
        <authorList>
            <person name="Dong X."/>
            <person name="Armstrong S.D."/>
            <person name="Xia D."/>
            <person name="Makepeace B.L."/>
            <person name="Darby A.C."/>
            <person name="Kadowaki T."/>
        </authorList>
    </citation>
    <scope>NUCLEOTIDE SEQUENCE [LARGE SCALE GENOMIC DNA]</scope>
    <source>
        <strain evidence="9">Wuxi-XJTLU</strain>
    </source>
</reference>
<protein>
    <submittedName>
        <fullName evidence="9">Peroxisomal N(1)-acetyl-spermine/spermidine oxidase-like</fullName>
    </submittedName>
</protein>
<comment type="caution">
    <text evidence="9">The sequence shown here is derived from an EMBL/GenBank/DDBJ whole genome shotgun (WGS) entry which is preliminary data.</text>
</comment>
<evidence type="ECO:0000256" key="5">
    <source>
        <dbReference type="ARBA" id="ARBA00022630"/>
    </source>
</evidence>
<evidence type="ECO:0000313" key="10">
    <source>
        <dbReference type="Proteomes" id="UP000192247"/>
    </source>
</evidence>
<dbReference type="SUPFAM" id="SSF54373">
    <property type="entry name" value="FAD-linked reductases, C-terminal domain"/>
    <property type="match status" value="1"/>
</dbReference>
<dbReference type="GO" id="GO:0046592">
    <property type="term" value="F:polyamine oxidase activity"/>
    <property type="evidence" value="ECO:0007669"/>
    <property type="project" value="TreeGrafter"/>
</dbReference>
<keyword evidence="5" id="KW-0285">Flavoprotein</keyword>
<dbReference type="GO" id="GO:0005737">
    <property type="term" value="C:cytoplasm"/>
    <property type="evidence" value="ECO:0007669"/>
    <property type="project" value="UniProtKB-SubCell"/>
</dbReference>
<gene>
    <name evidence="9" type="ORF">BIW11_08489</name>
</gene>
<dbReference type="SUPFAM" id="SSF51905">
    <property type="entry name" value="FAD/NAD(P)-binding domain"/>
    <property type="match status" value="1"/>
</dbReference>
<dbReference type="PANTHER" id="PTHR10742">
    <property type="entry name" value="FLAVIN MONOAMINE OXIDASE"/>
    <property type="match status" value="1"/>
</dbReference>
<organism evidence="9 10">
    <name type="scientific">Tropilaelaps mercedesae</name>
    <dbReference type="NCBI Taxonomy" id="418985"/>
    <lineage>
        <taxon>Eukaryota</taxon>
        <taxon>Metazoa</taxon>
        <taxon>Ecdysozoa</taxon>
        <taxon>Arthropoda</taxon>
        <taxon>Chelicerata</taxon>
        <taxon>Arachnida</taxon>
        <taxon>Acari</taxon>
        <taxon>Parasitiformes</taxon>
        <taxon>Mesostigmata</taxon>
        <taxon>Gamasina</taxon>
        <taxon>Dermanyssoidea</taxon>
        <taxon>Laelapidae</taxon>
        <taxon>Tropilaelaps</taxon>
    </lineage>
</organism>
<name>A0A1V9XPD0_9ACAR</name>
<dbReference type="EMBL" id="MNPL01006511">
    <property type="protein sequence ID" value="OQR75336.1"/>
    <property type="molecule type" value="Genomic_DNA"/>
</dbReference>
<dbReference type="FunCoup" id="A0A1V9XPD0">
    <property type="interactions" value="85"/>
</dbReference>
<dbReference type="InterPro" id="IPR050281">
    <property type="entry name" value="Flavin_monoamine_oxidase"/>
</dbReference>